<comment type="subcellular location">
    <subcellularLocation>
        <location evidence="1 14">Cell outer membrane</location>
        <topology evidence="1 14">Multi-pass membrane protein</topology>
    </subcellularLocation>
</comment>
<dbReference type="InterPro" id="IPR010105">
    <property type="entry name" value="TonB_sidphr_rcpt"/>
</dbReference>
<dbReference type="Pfam" id="PF07660">
    <property type="entry name" value="STN"/>
    <property type="match status" value="1"/>
</dbReference>
<dbReference type="RefSeq" id="WP_069296951.1">
    <property type="nucleotide sequence ID" value="NZ_MCRI01000047.1"/>
</dbReference>
<keyword evidence="20" id="KW-1185">Reference proteome</keyword>
<dbReference type="InterPro" id="IPR036942">
    <property type="entry name" value="Beta-barrel_TonB_sf"/>
</dbReference>
<keyword evidence="7 17" id="KW-0732">Signal</keyword>
<keyword evidence="10 16" id="KW-0798">TonB box</keyword>
<feature type="chain" id="PRO_5009128500" evidence="17">
    <location>
        <begin position="41"/>
        <end position="811"/>
    </location>
</feature>
<evidence type="ECO:0000256" key="5">
    <source>
        <dbReference type="ARBA" id="ARBA00022496"/>
    </source>
</evidence>
<dbReference type="Proteomes" id="UP000094379">
    <property type="component" value="Unassembled WGS sequence"/>
</dbReference>
<keyword evidence="11 14" id="KW-0472">Membrane</keyword>
<dbReference type="GO" id="GO:0015891">
    <property type="term" value="P:siderophore transport"/>
    <property type="evidence" value="ECO:0007669"/>
    <property type="project" value="InterPro"/>
</dbReference>
<dbReference type="InterPro" id="IPR039426">
    <property type="entry name" value="TonB-dep_rcpt-like"/>
</dbReference>
<keyword evidence="8" id="KW-0408">Iron</keyword>
<dbReference type="GO" id="GO:0038023">
    <property type="term" value="F:signaling receptor activity"/>
    <property type="evidence" value="ECO:0007669"/>
    <property type="project" value="InterPro"/>
</dbReference>
<evidence type="ECO:0000256" key="10">
    <source>
        <dbReference type="ARBA" id="ARBA00023077"/>
    </source>
</evidence>
<feature type="short sequence motif" description="TonB C-terminal box" evidence="15">
    <location>
        <begin position="794"/>
        <end position="811"/>
    </location>
</feature>
<evidence type="ECO:0000256" key="1">
    <source>
        <dbReference type="ARBA" id="ARBA00004571"/>
    </source>
</evidence>
<dbReference type="PANTHER" id="PTHR32552">
    <property type="entry name" value="FERRICHROME IRON RECEPTOR-RELATED"/>
    <property type="match status" value="1"/>
</dbReference>
<dbReference type="Pfam" id="PF07715">
    <property type="entry name" value="Plug"/>
    <property type="match status" value="1"/>
</dbReference>
<reference evidence="19 20" key="1">
    <citation type="submission" date="2016-07" db="EMBL/GenBank/DDBJ databases">
        <title>Draft Genome Sequence of Methylophaga muralis Bur 1.</title>
        <authorList>
            <person name="Vasilenko O.V."/>
            <person name="Doronina N.V."/>
            <person name="Shmareva M.N."/>
            <person name="Tarlachkov S.V."/>
            <person name="Mustakhimov I."/>
            <person name="Trotsenko Y.A."/>
        </authorList>
    </citation>
    <scope>NUCLEOTIDE SEQUENCE [LARGE SCALE GENOMIC DNA]</scope>
    <source>
        <strain evidence="19 20">Bur 1</strain>
    </source>
</reference>
<evidence type="ECO:0000256" key="13">
    <source>
        <dbReference type="ARBA" id="ARBA00023237"/>
    </source>
</evidence>
<evidence type="ECO:0000259" key="18">
    <source>
        <dbReference type="SMART" id="SM00965"/>
    </source>
</evidence>
<keyword evidence="4 14" id="KW-1134">Transmembrane beta strand</keyword>
<dbReference type="AlphaFoldDB" id="A0A1E3GNR9"/>
<evidence type="ECO:0000256" key="17">
    <source>
        <dbReference type="SAM" id="SignalP"/>
    </source>
</evidence>
<dbReference type="InterPro" id="IPR011662">
    <property type="entry name" value="Secretin/TonB_short_N"/>
</dbReference>
<dbReference type="InterPro" id="IPR037066">
    <property type="entry name" value="Plug_dom_sf"/>
</dbReference>
<evidence type="ECO:0000256" key="9">
    <source>
        <dbReference type="ARBA" id="ARBA00023065"/>
    </source>
</evidence>
<dbReference type="Gene3D" id="3.55.50.30">
    <property type="match status" value="1"/>
</dbReference>
<evidence type="ECO:0000256" key="8">
    <source>
        <dbReference type="ARBA" id="ARBA00023004"/>
    </source>
</evidence>
<evidence type="ECO:0000313" key="20">
    <source>
        <dbReference type="Proteomes" id="UP000094379"/>
    </source>
</evidence>
<evidence type="ECO:0000256" key="14">
    <source>
        <dbReference type="PROSITE-ProRule" id="PRU01360"/>
    </source>
</evidence>
<dbReference type="Gene3D" id="2.170.130.10">
    <property type="entry name" value="TonB-dependent receptor, plug domain"/>
    <property type="match status" value="1"/>
</dbReference>
<protein>
    <submittedName>
        <fullName evidence="19">Ferrichrome receptor FcuA</fullName>
    </submittedName>
</protein>
<feature type="signal peptide" evidence="17">
    <location>
        <begin position="1"/>
        <end position="40"/>
    </location>
</feature>
<organism evidence="19 20">
    <name type="scientific">Methylophaga muralis</name>
    <dbReference type="NCBI Taxonomy" id="291169"/>
    <lineage>
        <taxon>Bacteria</taxon>
        <taxon>Pseudomonadati</taxon>
        <taxon>Pseudomonadota</taxon>
        <taxon>Gammaproteobacteria</taxon>
        <taxon>Thiotrichales</taxon>
        <taxon>Piscirickettsiaceae</taxon>
        <taxon>Methylophaga</taxon>
    </lineage>
</organism>
<evidence type="ECO:0000256" key="3">
    <source>
        <dbReference type="ARBA" id="ARBA00022448"/>
    </source>
</evidence>
<evidence type="ECO:0000256" key="6">
    <source>
        <dbReference type="ARBA" id="ARBA00022692"/>
    </source>
</evidence>
<evidence type="ECO:0000256" key="16">
    <source>
        <dbReference type="RuleBase" id="RU003357"/>
    </source>
</evidence>
<dbReference type="GO" id="GO:0015344">
    <property type="term" value="F:siderophore uptake transmembrane transporter activity"/>
    <property type="evidence" value="ECO:0007669"/>
    <property type="project" value="TreeGrafter"/>
</dbReference>
<comment type="caution">
    <text evidence="19">The sequence shown here is derived from an EMBL/GenBank/DDBJ whole genome shotgun (WGS) entry which is preliminary data.</text>
</comment>
<dbReference type="InterPro" id="IPR000531">
    <property type="entry name" value="Beta-barrel_TonB"/>
</dbReference>
<proteinExistence type="inferred from homology"/>
<evidence type="ECO:0000256" key="15">
    <source>
        <dbReference type="PROSITE-ProRule" id="PRU10144"/>
    </source>
</evidence>
<dbReference type="Pfam" id="PF00593">
    <property type="entry name" value="TonB_dep_Rec_b-barrel"/>
    <property type="match status" value="1"/>
</dbReference>
<dbReference type="EMBL" id="MCRI01000047">
    <property type="protein sequence ID" value="ODN65657.1"/>
    <property type="molecule type" value="Genomic_DNA"/>
</dbReference>
<feature type="domain" description="Secretin/TonB short N-terminal" evidence="18">
    <location>
        <begin position="74"/>
        <end position="124"/>
    </location>
</feature>
<evidence type="ECO:0000256" key="11">
    <source>
        <dbReference type="ARBA" id="ARBA00023136"/>
    </source>
</evidence>
<comment type="similarity">
    <text evidence="2 14 16">Belongs to the TonB-dependent receptor family.</text>
</comment>
<dbReference type="Gene3D" id="2.40.170.20">
    <property type="entry name" value="TonB-dependent receptor, beta-barrel domain"/>
    <property type="match status" value="1"/>
</dbReference>
<dbReference type="PANTHER" id="PTHR32552:SF82">
    <property type="entry name" value="FCUA PROTEIN"/>
    <property type="match status" value="1"/>
</dbReference>
<evidence type="ECO:0000256" key="7">
    <source>
        <dbReference type="ARBA" id="ARBA00022729"/>
    </source>
</evidence>
<keyword evidence="5" id="KW-0410">Iron transport</keyword>
<gene>
    <name evidence="19" type="primary">fcuA_3</name>
    <name evidence="19" type="ORF">A9E74_02583</name>
</gene>
<dbReference type="InterPro" id="IPR012910">
    <property type="entry name" value="Plug_dom"/>
</dbReference>
<dbReference type="GO" id="GO:0009279">
    <property type="term" value="C:cell outer membrane"/>
    <property type="evidence" value="ECO:0007669"/>
    <property type="project" value="UniProtKB-SubCell"/>
</dbReference>
<name>A0A1E3GNR9_9GAMM</name>
<dbReference type="InterPro" id="IPR010917">
    <property type="entry name" value="TonB_rcpt_CS"/>
</dbReference>
<dbReference type="SUPFAM" id="SSF56935">
    <property type="entry name" value="Porins"/>
    <property type="match status" value="1"/>
</dbReference>
<evidence type="ECO:0000313" key="19">
    <source>
        <dbReference type="EMBL" id="ODN65657.1"/>
    </source>
</evidence>
<keyword evidence="9" id="KW-0406">Ion transport</keyword>
<dbReference type="CDD" id="cd01347">
    <property type="entry name" value="ligand_gated_channel"/>
    <property type="match status" value="1"/>
</dbReference>
<keyword evidence="12 19" id="KW-0675">Receptor</keyword>
<dbReference type="STRING" id="291169.A9E74_02583"/>
<evidence type="ECO:0000256" key="2">
    <source>
        <dbReference type="ARBA" id="ARBA00009810"/>
    </source>
</evidence>
<evidence type="ECO:0000256" key="12">
    <source>
        <dbReference type="ARBA" id="ARBA00023170"/>
    </source>
</evidence>
<dbReference type="SMART" id="SM00965">
    <property type="entry name" value="STN"/>
    <property type="match status" value="1"/>
</dbReference>
<dbReference type="PROSITE" id="PS01156">
    <property type="entry name" value="TONB_DEPENDENT_REC_2"/>
    <property type="match status" value="1"/>
</dbReference>
<keyword evidence="6 14" id="KW-0812">Transmembrane</keyword>
<evidence type="ECO:0000256" key="4">
    <source>
        <dbReference type="ARBA" id="ARBA00022452"/>
    </source>
</evidence>
<sequence>MVKHRPKQPAKNRYKPLVLSIHIIAASSMGALSWLPAAQAETTRSVSQATQQFNIPAGSLSQVLARLSAQAGIYLVGASELASGKNSAGLQGSYTVENALSQILNGTGLVAVAQGDISYALHEQANQDDGQSVTLSTLQVQGLGMDGSAANAYRVGDAFAGALGNMSKQNTPFTIETYSENYIANLQARSLGELTKFDAAISLSGNNLLTENNAFSIRGISTDFDTGQKLDGMNFRSRAKDLPLEHLERVEILKGAGGFLYGFAAPGGIINYVLKRPTDEFKASVSTQLMDSGLLMVHGDVGGRVGPEQVFGYRVNVVSEAGDTYVDDGEAYRKSASVALDLRITPDLTWQVDALVSERKSYGGYFSISPNSDGSFTDRTVSNIVSPIDGDKSLAPDWTRYESEHITTGSDLIWQVNDNWNNKLSYRYSTSYRNPLMPILYVDGDGNYSATLFNYNNLFKSYQTQNVLSGAIETGPVTHNMAFGLSHTRTISSNSTGIGTMSIPLGSGNLSSPVDFDRPVGHLDKSDASFNEYSRITRKEAFISDTLNVGDSWDFIIGARYGSLEDDYGDYKESEITPSFAAIYRPLEWMSIYASYVEAFEQGATAPNTAANAGEVFQPLISKQYETGIKVDYDNWSANMAVFQLQKGLTYTDGNDVFSQDGEARYEGIEFSTRGKITEHWLVGASAMWLDATNRKTTNPSLEGEPIQGVADKQFRLYSEYQVPNTQLTFTGGAQYTSSVPLDIANQWHVGSVTLFDLGARYEIDLNKQLLTLRINVENLTDKAYWLTSAGSSSIAQGAPRTIKLGAQLDF</sequence>
<accession>A0A1E3GNR9</accession>
<keyword evidence="13 14" id="KW-0998">Cell outer membrane</keyword>
<dbReference type="PROSITE" id="PS52016">
    <property type="entry name" value="TONB_DEPENDENT_REC_3"/>
    <property type="match status" value="1"/>
</dbReference>
<keyword evidence="3 14" id="KW-0813">Transport</keyword>
<dbReference type="NCBIfam" id="TIGR01783">
    <property type="entry name" value="TonB-siderophor"/>
    <property type="match status" value="1"/>
</dbReference>